<sequence>MKKRWAALLLTCALLLTGAFFAGCGGDGDVQFTNPPIHADQSGAQPELQLEHYADSQTKEDSQRRAVSVTFSDLLMGEMDEDGLGIQSLQMNEINLSEFDNGFVADITMTLETEDGDQLDRRVLGYFKTVQLADGTYRTYYIYYNDVGQDDQIDDATKEEQLNQVLDKIQQEESTAESSSEGQQDSSESAQSSTTAQSSEQGNDSPESINDIDIDQLL</sequence>
<reference evidence="3" key="1">
    <citation type="submission" date="2020-10" db="EMBL/GenBank/DDBJ databases">
        <authorList>
            <person name="Gilroy R."/>
        </authorList>
    </citation>
    <scope>NUCLEOTIDE SEQUENCE</scope>
    <source>
        <strain evidence="3">ChiSjej1B19-3389</strain>
    </source>
</reference>
<protein>
    <submittedName>
        <fullName evidence="3">Uncharacterized protein</fullName>
    </submittedName>
</protein>
<organism evidence="3 4">
    <name type="scientific">Candidatus Scatavimonas merdigallinarum</name>
    <dbReference type="NCBI Taxonomy" id="2840914"/>
    <lineage>
        <taxon>Bacteria</taxon>
        <taxon>Bacillati</taxon>
        <taxon>Bacillota</taxon>
        <taxon>Clostridia</taxon>
        <taxon>Eubacteriales</taxon>
        <taxon>Oscillospiraceae</taxon>
        <taxon>Oscillospiraceae incertae sedis</taxon>
        <taxon>Candidatus Scatavimonas</taxon>
    </lineage>
</organism>
<name>A0A9D0ZHW2_9FIRM</name>
<feature type="compositionally biased region" description="Low complexity" evidence="1">
    <location>
        <begin position="172"/>
        <end position="202"/>
    </location>
</feature>
<reference evidence="3" key="2">
    <citation type="journal article" date="2021" name="PeerJ">
        <title>Extensive microbial diversity within the chicken gut microbiome revealed by metagenomics and culture.</title>
        <authorList>
            <person name="Gilroy R."/>
            <person name="Ravi A."/>
            <person name="Getino M."/>
            <person name="Pursley I."/>
            <person name="Horton D.L."/>
            <person name="Alikhan N.F."/>
            <person name="Baker D."/>
            <person name="Gharbi K."/>
            <person name="Hall N."/>
            <person name="Watson M."/>
            <person name="Adriaenssens E.M."/>
            <person name="Foster-Nyarko E."/>
            <person name="Jarju S."/>
            <person name="Secka A."/>
            <person name="Antonio M."/>
            <person name="Oren A."/>
            <person name="Chaudhuri R.R."/>
            <person name="La Ragione R."/>
            <person name="Hildebrand F."/>
            <person name="Pallen M.J."/>
        </authorList>
    </citation>
    <scope>NUCLEOTIDE SEQUENCE</scope>
    <source>
        <strain evidence="3">ChiSjej1B19-3389</strain>
    </source>
</reference>
<proteinExistence type="predicted"/>
<keyword evidence="2" id="KW-0732">Signal</keyword>
<evidence type="ECO:0000313" key="3">
    <source>
        <dbReference type="EMBL" id="HIQ80958.1"/>
    </source>
</evidence>
<dbReference type="EMBL" id="DVFW01000029">
    <property type="protein sequence ID" value="HIQ80958.1"/>
    <property type="molecule type" value="Genomic_DNA"/>
</dbReference>
<feature type="region of interest" description="Disordered" evidence="1">
    <location>
        <begin position="166"/>
        <end position="218"/>
    </location>
</feature>
<accession>A0A9D0ZHW2</accession>
<evidence type="ECO:0000256" key="1">
    <source>
        <dbReference type="SAM" id="MobiDB-lite"/>
    </source>
</evidence>
<dbReference type="PROSITE" id="PS51257">
    <property type="entry name" value="PROKAR_LIPOPROTEIN"/>
    <property type="match status" value="1"/>
</dbReference>
<dbReference type="Proteomes" id="UP000886787">
    <property type="component" value="Unassembled WGS sequence"/>
</dbReference>
<feature type="signal peptide" evidence="2">
    <location>
        <begin position="1"/>
        <end position="22"/>
    </location>
</feature>
<feature type="chain" id="PRO_5039731942" evidence="2">
    <location>
        <begin position="23"/>
        <end position="218"/>
    </location>
</feature>
<dbReference type="AlphaFoldDB" id="A0A9D0ZHW2"/>
<evidence type="ECO:0000256" key="2">
    <source>
        <dbReference type="SAM" id="SignalP"/>
    </source>
</evidence>
<gene>
    <name evidence="3" type="ORF">IAD32_06705</name>
</gene>
<evidence type="ECO:0000313" key="4">
    <source>
        <dbReference type="Proteomes" id="UP000886787"/>
    </source>
</evidence>
<comment type="caution">
    <text evidence="3">The sequence shown here is derived from an EMBL/GenBank/DDBJ whole genome shotgun (WGS) entry which is preliminary data.</text>
</comment>